<feature type="transmembrane region" description="Helical" evidence="1">
    <location>
        <begin position="12"/>
        <end position="33"/>
    </location>
</feature>
<protein>
    <recommendedName>
        <fullName evidence="4">Transmembrane protein</fullName>
    </recommendedName>
</protein>
<feature type="transmembrane region" description="Helical" evidence="1">
    <location>
        <begin position="311"/>
        <end position="332"/>
    </location>
</feature>
<keyword evidence="3" id="KW-1185">Reference proteome</keyword>
<feature type="transmembrane region" description="Helical" evidence="1">
    <location>
        <begin position="370"/>
        <end position="389"/>
    </location>
</feature>
<feature type="transmembrane region" description="Helical" evidence="1">
    <location>
        <begin position="338"/>
        <end position="358"/>
    </location>
</feature>
<comment type="caution">
    <text evidence="2">The sequence shown here is derived from an EMBL/GenBank/DDBJ whole genome shotgun (WGS) entry which is preliminary data.</text>
</comment>
<feature type="transmembrane region" description="Helical" evidence="1">
    <location>
        <begin position="120"/>
        <end position="137"/>
    </location>
</feature>
<feature type="transmembrane region" description="Helical" evidence="1">
    <location>
        <begin position="215"/>
        <end position="236"/>
    </location>
</feature>
<keyword evidence="1" id="KW-1133">Transmembrane helix</keyword>
<evidence type="ECO:0008006" key="4">
    <source>
        <dbReference type="Google" id="ProtNLM"/>
    </source>
</evidence>
<organism evidence="2 3">
    <name type="scientific">Paraburkholderia acidicola</name>
    <dbReference type="NCBI Taxonomy" id="1912599"/>
    <lineage>
        <taxon>Bacteria</taxon>
        <taxon>Pseudomonadati</taxon>
        <taxon>Pseudomonadota</taxon>
        <taxon>Betaproteobacteria</taxon>
        <taxon>Burkholderiales</taxon>
        <taxon>Burkholderiaceae</taxon>
        <taxon>Paraburkholderia</taxon>
    </lineage>
</organism>
<evidence type="ECO:0000256" key="1">
    <source>
        <dbReference type="SAM" id="Phobius"/>
    </source>
</evidence>
<proteinExistence type="predicted"/>
<reference evidence="2 3" key="1">
    <citation type="journal article" date="2024" name="Chem. Sci.">
        <title>Discovery of a lagriamide polyketide by integrated genome mining, isotopic labeling, and untargeted metabolomics.</title>
        <authorList>
            <person name="Fergusson C.H."/>
            <person name="Saulog J."/>
            <person name="Paulo B.S."/>
            <person name="Wilson D.M."/>
            <person name="Liu D.Y."/>
            <person name="Morehouse N.J."/>
            <person name="Waterworth S."/>
            <person name="Barkei J."/>
            <person name="Gray C.A."/>
            <person name="Kwan J.C."/>
            <person name="Eustaquio A.S."/>
            <person name="Linington R.G."/>
        </authorList>
    </citation>
    <scope>NUCLEOTIDE SEQUENCE [LARGE SCALE GENOMIC DNA]</scope>
    <source>
        <strain evidence="2 3">RL17-338-BIF-B</strain>
    </source>
</reference>
<evidence type="ECO:0000313" key="2">
    <source>
        <dbReference type="EMBL" id="MEQ5841392.1"/>
    </source>
</evidence>
<keyword evidence="1" id="KW-0472">Membrane</keyword>
<sequence>MFANNKQALLNYIVFVLGVITLVTTSVAVWQNFSPLPINDSWDGSIGFYMRAMQAPWPAFFEQHNEHRLAFSRLIFFADVRYFGGRNVLSLIANLGLAGAFALAFFRIAVHHCQTLTRGARLGLAGAALVFSFSWIQNENFTWGFQSQWFAVYLFALLAFHSIDRVVECNAQREPRRSLGWLVVAVTSASIAAYSMSSGVLVFPVLMLQAIYLRLNLRGLLTIFVVAITVWLAYFVGWHPVASSGNLASGLREHPLGILRYVLLYLGAPAFHAHLRQMGAYICGAFVLAALIVGCIKALQPGKKSFRAMSLLAFAGFVGGNALLTAMGRLWLGLDTALASRYTTASLAAWLALIAFAALNSRSTTQRRCVLVVAVLATMLVFFDQRFVFRKEKDITYTRMVAGLALRSHVYDPDITQAVYPFPDALIVTAKQAEAAQLSIFAPDQPDFLVPPAHVSADSPCKGAIDEISQTTTPSVYRASGWIYDATSKEVPHQLVVTDSSGNTLGTGISGGQRLDVDDIFGRPARFSGWTAFFKAPAGGGIRIKGQTGSGTYCALPEERAIVATPNLIVVPDRQRH</sequence>
<dbReference type="EMBL" id="JAOALG010000001">
    <property type="protein sequence ID" value="MEQ5841392.1"/>
    <property type="molecule type" value="Genomic_DNA"/>
</dbReference>
<dbReference type="RefSeq" id="WP_349543313.1">
    <property type="nucleotide sequence ID" value="NZ_JAOALG010000001.1"/>
</dbReference>
<dbReference type="Proteomes" id="UP001469089">
    <property type="component" value="Unassembled WGS sequence"/>
</dbReference>
<feature type="transmembrane region" description="Helical" evidence="1">
    <location>
        <begin position="279"/>
        <end position="299"/>
    </location>
</feature>
<accession>A0ABV1LQD5</accession>
<keyword evidence="1" id="KW-0812">Transmembrane</keyword>
<gene>
    <name evidence="2" type="ORF">N0A02_18335</name>
</gene>
<feature type="transmembrane region" description="Helical" evidence="1">
    <location>
        <begin position="179"/>
        <end position="203"/>
    </location>
</feature>
<name>A0ABV1LQD5_9BURK</name>
<evidence type="ECO:0000313" key="3">
    <source>
        <dbReference type="Proteomes" id="UP001469089"/>
    </source>
</evidence>
<feature type="transmembrane region" description="Helical" evidence="1">
    <location>
        <begin position="88"/>
        <end position="108"/>
    </location>
</feature>